<evidence type="ECO:0000256" key="1">
    <source>
        <dbReference type="SAM" id="MobiDB-lite"/>
    </source>
</evidence>
<feature type="region of interest" description="Disordered" evidence="1">
    <location>
        <begin position="301"/>
        <end position="358"/>
    </location>
</feature>
<protein>
    <submittedName>
        <fullName evidence="2">Uncharacterized protein</fullName>
    </submittedName>
</protein>
<accession>A0A3S5A0E5</accession>
<name>A0A3S5A0E5_9PLAT</name>
<evidence type="ECO:0000313" key="3">
    <source>
        <dbReference type="Proteomes" id="UP000784294"/>
    </source>
</evidence>
<feature type="region of interest" description="Disordered" evidence="1">
    <location>
        <begin position="30"/>
        <end position="61"/>
    </location>
</feature>
<proteinExistence type="predicted"/>
<reference evidence="2" key="1">
    <citation type="submission" date="2018-11" db="EMBL/GenBank/DDBJ databases">
        <authorList>
            <consortium name="Pathogen Informatics"/>
        </authorList>
    </citation>
    <scope>NUCLEOTIDE SEQUENCE</scope>
</reference>
<dbReference type="AlphaFoldDB" id="A0A3S5A0E5"/>
<gene>
    <name evidence="2" type="ORF">PXEA_LOCUS2059</name>
</gene>
<sequence length="385" mass="41130">MRLLRKRCQQECSIRFLVGPKWKSLHPTRSLEMDADGNCPPPIGGRDGPQRQRARSHRLPSTNRFSHFSTLSHPFVPVPLHLRSKGPFPEDAFKPVPAPAPLDFSVGQLFSFPSAPGLERSGPASASLAEAADVFRPFSSTLSPRAPSDSLPPPLFRPPLFPSAASHVSSLSSADNDGDGDGDGETVHQVVVKSKAVAPLHTFCETEATATATANSPSAEPPWAVDGVSSLLFHCLAWLGAQRPDRRLGLVSPGRAVGPTPGSANQAAKGQTGLDVAQLARLTAANMDLLVVLTGAETARRRRRRRRRRVGDADADGDGDVNAETDYGGDGEEGGDSDRDEASWRRSEPGIEGSMQKGHGNWYEAILLPLRRLLAEDPSLGATGE</sequence>
<organism evidence="2 3">
    <name type="scientific">Protopolystoma xenopodis</name>
    <dbReference type="NCBI Taxonomy" id="117903"/>
    <lineage>
        <taxon>Eukaryota</taxon>
        <taxon>Metazoa</taxon>
        <taxon>Spiralia</taxon>
        <taxon>Lophotrochozoa</taxon>
        <taxon>Platyhelminthes</taxon>
        <taxon>Monogenea</taxon>
        <taxon>Polyopisthocotylea</taxon>
        <taxon>Polystomatidea</taxon>
        <taxon>Polystomatidae</taxon>
        <taxon>Protopolystoma</taxon>
    </lineage>
</organism>
<comment type="caution">
    <text evidence="2">The sequence shown here is derived from an EMBL/GenBank/DDBJ whole genome shotgun (WGS) entry which is preliminary data.</text>
</comment>
<feature type="compositionally biased region" description="Basic and acidic residues" evidence="1">
    <location>
        <begin position="336"/>
        <end position="349"/>
    </location>
</feature>
<keyword evidence="3" id="KW-1185">Reference proteome</keyword>
<dbReference type="Proteomes" id="UP000784294">
    <property type="component" value="Unassembled WGS sequence"/>
</dbReference>
<feature type="compositionally biased region" description="Acidic residues" evidence="1">
    <location>
        <begin position="313"/>
        <end position="335"/>
    </location>
</feature>
<evidence type="ECO:0000313" key="2">
    <source>
        <dbReference type="EMBL" id="VEL08619.1"/>
    </source>
</evidence>
<dbReference type="EMBL" id="CAAALY010004375">
    <property type="protein sequence ID" value="VEL08619.1"/>
    <property type="molecule type" value="Genomic_DNA"/>
</dbReference>